<evidence type="ECO:0000256" key="1">
    <source>
        <dbReference type="SAM" id="Phobius"/>
    </source>
</evidence>
<accession>A0A1H8HP79</accession>
<name>A0A1H8HP79_9PROT</name>
<sequence length="344" mass="38281">MSFHSDPEPAMRIYFHCIIWSIFFAGCASASILPEQIAVIVNNNDKTSPEIADYYQQKRAIPGENIIRVGFPVTGSMGSHLFTALREKIYSQTPEHVQFYVLAWSKPFRVACMSITSAMTFGFDRKYCAHGCTPTETSMYFNSNSSRPFDDFNVRPTMMLAGSSVMQIKAMIDNGVNSDGTYPKGTAYLVSTTDAARNVRAYVYEKVKSAFASRIDIEIIKADSLSEKQDVLFYFTGKTAVGALETNRYLPGAIADHLTSSGGVLFDDQQMSLLKWLDSGVTASYGTVTEPCAFPQKFPHPGIVIDRYTRGESLIEAYWKSVAWPGQGLFVGEPMAAPYYDRRN</sequence>
<organism evidence="2 3">
    <name type="scientific">Nitrosomonas marina</name>
    <dbReference type="NCBI Taxonomy" id="917"/>
    <lineage>
        <taxon>Bacteria</taxon>
        <taxon>Pseudomonadati</taxon>
        <taxon>Pseudomonadota</taxon>
        <taxon>Betaproteobacteria</taxon>
        <taxon>Nitrosomonadales</taxon>
        <taxon>Nitrosomonadaceae</taxon>
        <taxon>Nitrosomonas</taxon>
    </lineage>
</organism>
<keyword evidence="1" id="KW-0812">Transmembrane</keyword>
<dbReference type="InterPro" id="IPR022265">
    <property type="entry name" value="CHP03790"/>
</dbReference>
<proteinExistence type="predicted"/>
<dbReference type="STRING" id="917.SAMN05216326_13015"/>
<dbReference type="Proteomes" id="UP000199459">
    <property type="component" value="Unassembled WGS sequence"/>
</dbReference>
<dbReference type="EMBL" id="FOCP01000025">
    <property type="protein sequence ID" value="SEN57815.1"/>
    <property type="molecule type" value="Genomic_DNA"/>
</dbReference>
<evidence type="ECO:0000313" key="2">
    <source>
        <dbReference type="EMBL" id="SEN57815.1"/>
    </source>
</evidence>
<keyword evidence="1" id="KW-0472">Membrane</keyword>
<dbReference type="NCBIfam" id="TIGR03790">
    <property type="entry name" value="TIGR03790 family protein"/>
    <property type="match status" value="1"/>
</dbReference>
<keyword evidence="1" id="KW-1133">Transmembrane helix</keyword>
<dbReference type="RefSeq" id="WP_218143978.1">
    <property type="nucleotide sequence ID" value="NZ_FOCP01000025.1"/>
</dbReference>
<reference evidence="2 3" key="1">
    <citation type="submission" date="2016-10" db="EMBL/GenBank/DDBJ databases">
        <authorList>
            <person name="de Groot N.N."/>
        </authorList>
    </citation>
    <scope>NUCLEOTIDE SEQUENCE [LARGE SCALE GENOMIC DNA]</scope>
    <source>
        <strain evidence="2 3">Nm22</strain>
    </source>
</reference>
<feature type="transmembrane region" description="Helical" evidence="1">
    <location>
        <begin position="12"/>
        <end position="33"/>
    </location>
</feature>
<gene>
    <name evidence="2" type="ORF">SAMN05216325_12523</name>
</gene>
<protein>
    <submittedName>
        <fullName evidence="2">TIGR03790 family protein</fullName>
    </submittedName>
</protein>
<dbReference type="AlphaFoldDB" id="A0A1H8HP79"/>
<evidence type="ECO:0000313" key="3">
    <source>
        <dbReference type="Proteomes" id="UP000199459"/>
    </source>
</evidence>